<dbReference type="GO" id="GO:0045010">
    <property type="term" value="P:actin nucleation"/>
    <property type="evidence" value="ECO:0007669"/>
    <property type="project" value="InterPro"/>
</dbReference>
<evidence type="ECO:0000313" key="2">
    <source>
        <dbReference type="EMBL" id="WOL19285.1"/>
    </source>
</evidence>
<dbReference type="Proteomes" id="UP001327560">
    <property type="component" value="Chromosome 9"/>
</dbReference>
<dbReference type="EMBL" id="CP136898">
    <property type="protein sequence ID" value="WOL19285.1"/>
    <property type="molecule type" value="Genomic_DNA"/>
</dbReference>
<dbReference type="PANTHER" id="PTHR23213">
    <property type="entry name" value="FORMIN-RELATED"/>
    <property type="match status" value="1"/>
</dbReference>
<dbReference type="InterPro" id="IPR027643">
    <property type="entry name" value="Formin-like_plant"/>
</dbReference>
<accession>A0AAQ3L2Q4</accession>
<dbReference type="SUPFAM" id="SSF101447">
    <property type="entry name" value="Formin homology 2 domain (FH2 domain)"/>
    <property type="match status" value="1"/>
</dbReference>
<feature type="signal peptide" evidence="1">
    <location>
        <begin position="1"/>
        <end position="31"/>
    </location>
</feature>
<proteinExistence type="predicted"/>
<dbReference type="InterPro" id="IPR042201">
    <property type="entry name" value="FH2_Formin_sf"/>
</dbReference>
<dbReference type="GO" id="GO:0051015">
    <property type="term" value="F:actin filament binding"/>
    <property type="evidence" value="ECO:0007669"/>
    <property type="project" value="InterPro"/>
</dbReference>
<sequence length="133" mass="14559">MAVDGLRSHAIYLSIAVLIAASFLIQRSAAAEELAPSPTAAASAGRRHPRLICRRSPPRISPMLNKGFGLSVSLLFWLGSLGPSEAFLKAVLDIPFAFKRVDAMLFIANFDSTVNHLRKLFEFTQGYSKDTHD</sequence>
<dbReference type="PANTHER" id="PTHR23213:SF368">
    <property type="entry name" value="HISTONE H3-K79 METHYLTRANSFERASE"/>
    <property type="match status" value="1"/>
</dbReference>
<evidence type="ECO:0000313" key="3">
    <source>
        <dbReference type="Proteomes" id="UP001327560"/>
    </source>
</evidence>
<gene>
    <name evidence="2" type="ORF">Cni_G28083</name>
</gene>
<feature type="chain" id="PRO_5043038996" evidence="1">
    <location>
        <begin position="32"/>
        <end position="133"/>
    </location>
</feature>
<keyword evidence="1" id="KW-0732">Signal</keyword>
<organism evidence="2 3">
    <name type="scientific">Canna indica</name>
    <name type="common">Indian-shot</name>
    <dbReference type="NCBI Taxonomy" id="4628"/>
    <lineage>
        <taxon>Eukaryota</taxon>
        <taxon>Viridiplantae</taxon>
        <taxon>Streptophyta</taxon>
        <taxon>Embryophyta</taxon>
        <taxon>Tracheophyta</taxon>
        <taxon>Spermatophyta</taxon>
        <taxon>Magnoliopsida</taxon>
        <taxon>Liliopsida</taxon>
        <taxon>Zingiberales</taxon>
        <taxon>Cannaceae</taxon>
        <taxon>Canna</taxon>
    </lineage>
</organism>
<keyword evidence="3" id="KW-1185">Reference proteome</keyword>
<name>A0AAQ3L2Q4_9LILI</name>
<protein>
    <submittedName>
        <fullName evidence="2">Formin-like protein 1</fullName>
    </submittedName>
</protein>
<dbReference type="Gene3D" id="1.20.58.2220">
    <property type="entry name" value="Formin, FH2 domain"/>
    <property type="match status" value="1"/>
</dbReference>
<dbReference type="AlphaFoldDB" id="A0AAQ3L2Q4"/>
<evidence type="ECO:0000256" key="1">
    <source>
        <dbReference type="SAM" id="SignalP"/>
    </source>
</evidence>
<reference evidence="2 3" key="1">
    <citation type="submission" date="2023-10" db="EMBL/GenBank/DDBJ databases">
        <title>Chromosome-scale genome assembly provides insights into flower coloration mechanisms of Canna indica.</title>
        <authorList>
            <person name="Li C."/>
        </authorList>
    </citation>
    <scope>NUCLEOTIDE SEQUENCE [LARGE SCALE GENOMIC DNA]</scope>
    <source>
        <tissue evidence="2">Flower</tissue>
    </source>
</reference>